<keyword evidence="2" id="KW-1185">Reference proteome</keyword>
<evidence type="ECO:0000313" key="2">
    <source>
        <dbReference type="Proteomes" id="UP000248584"/>
    </source>
</evidence>
<dbReference type="Gene3D" id="2.170.120.30">
    <property type="match status" value="1"/>
</dbReference>
<dbReference type="RefSeq" id="WP_015364208.1">
    <property type="nucleotide sequence ID" value="NZ_QKZR01000004.1"/>
</dbReference>
<dbReference type="Proteomes" id="UP000248584">
    <property type="component" value="Unassembled WGS sequence"/>
</dbReference>
<comment type="caution">
    <text evidence="1">The sequence shown here is derived from an EMBL/GenBank/DDBJ whole genome shotgun (WGS) entry which is preliminary data.</text>
</comment>
<protein>
    <recommendedName>
        <fullName evidence="3">YbbR-like domain-containing protein</fullName>
    </recommendedName>
</protein>
<sequence length="309" mass="35839">MRYKKILSFLLVVAVVASLWFISKYKDDYREEVVFNISFTNIPNSIILLENSKEVNIPVEIKASGFTLIWEKIFDHSIELDFNQNTYIRNDSLFFSSTKSIKNIRKLKSRTYELLDIDDQEIALEYKKYVTKKVPIINQIKTEYSNNYYPLVQPFFQTDSVVITGNDNKVNELDEFKVSVDSKIVVHDTLTTISVDLKDIDPELNFNPQELVLTIKATQVTEGKFDIQIELVNNKNDYDVKIIPDTVQLIFSSPVSEFEGIDINDFDIYLDYDKVDDLNISIIPEVKIKNDNIISYRISPSQVQVLTIK</sequence>
<organism evidence="1 2">
    <name type="scientific">Nonlabens dokdonensis</name>
    <dbReference type="NCBI Taxonomy" id="328515"/>
    <lineage>
        <taxon>Bacteria</taxon>
        <taxon>Pseudomonadati</taxon>
        <taxon>Bacteroidota</taxon>
        <taxon>Flavobacteriia</taxon>
        <taxon>Flavobacteriales</taxon>
        <taxon>Flavobacteriaceae</taxon>
        <taxon>Nonlabens</taxon>
    </lineage>
</organism>
<proteinExistence type="predicted"/>
<reference evidence="1 2" key="1">
    <citation type="submission" date="2018-06" db="EMBL/GenBank/DDBJ databases">
        <title>Genomic Encyclopedia of Archaeal and Bacterial Type Strains, Phase II (KMG-II): from individual species to whole genera.</title>
        <authorList>
            <person name="Goeker M."/>
        </authorList>
    </citation>
    <scope>NUCLEOTIDE SEQUENCE [LARGE SCALE GENOMIC DNA]</scope>
    <source>
        <strain evidence="1 2">DSM 17205</strain>
    </source>
</reference>
<name>A0ABX5PW83_9FLAO</name>
<evidence type="ECO:0000313" key="1">
    <source>
        <dbReference type="EMBL" id="PZX39157.1"/>
    </source>
</evidence>
<evidence type="ECO:0008006" key="3">
    <source>
        <dbReference type="Google" id="ProtNLM"/>
    </source>
</evidence>
<gene>
    <name evidence="1" type="ORF">LX97_02523</name>
</gene>
<accession>A0ABX5PW83</accession>
<dbReference type="EMBL" id="QKZR01000004">
    <property type="protein sequence ID" value="PZX39157.1"/>
    <property type="molecule type" value="Genomic_DNA"/>
</dbReference>